<dbReference type="NCBIfam" id="TIGR03519">
    <property type="entry name" value="T9SS_PorP_fam"/>
    <property type="match status" value="1"/>
</dbReference>
<protein>
    <submittedName>
        <fullName evidence="2">Type IX secretion system membrane protein PorP/SprF</fullName>
    </submittedName>
</protein>
<dbReference type="Proteomes" id="UP000474296">
    <property type="component" value="Unassembled WGS sequence"/>
</dbReference>
<keyword evidence="1" id="KW-0732">Signal</keyword>
<evidence type="ECO:0000313" key="2">
    <source>
        <dbReference type="EMBL" id="NER15858.1"/>
    </source>
</evidence>
<sequence>MKELRYISLLVLLLVGLPGTTIAQQDPSYTLYNYNMNVINPAFAGSTEQTQLNVNFRSQWVGLQGAPETQSLSLGIPINDKIGIGASVVNDRVFVLNETDAYIDFSYKLQLTDNTKLYLGLKAGGSFVDIDLNSLQITNDPLFTENVSTFNPNIGIGALLRTNNYYITLSAPQLLKSDRYEKEAGIATEATDELHFFAGGGYHITLNDNLQFTPSTMVRMVSGSPTTIDLTGTFDIYNRIELGLNYRLNESVSGLAFVKMADWMAFGYAYDRATTNIGDYSRGSHEVLLRFNL</sequence>
<gene>
    <name evidence="2" type="ORF">GWK10_01485</name>
</gene>
<name>A0A6M0CDG1_9FLAO</name>
<reference evidence="2 3" key="1">
    <citation type="submission" date="2020-01" db="EMBL/GenBank/DDBJ databases">
        <title>Spongiivirga citrea KCTC 32990T.</title>
        <authorList>
            <person name="Wang G."/>
        </authorList>
    </citation>
    <scope>NUCLEOTIDE SEQUENCE [LARGE SCALE GENOMIC DNA]</scope>
    <source>
        <strain evidence="2 3">KCTC 32990</strain>
    </source>
</reference>
<feature type="signal peptide" evidence="1">
    <location>
        <begin position="1"/>
        <end position="23"/>
    </location>
</feature>
<dbReference type="AlphaFoldDB" id="A0A6M0CDG1"/>
<feature type="chain" id="PRO_5026946670" evidence="1">
    <location>
        <begin position="24"/>
        <end position="293"/>
    </location>
</feature>
<dbReference type="EMBL" id="JAABOQ010000001">
    <property type="protein sequence ID" value="NER15858.1"/>
    <property type="molecule type" value="Genomic_DNA"/>
</dbReference>
<accession>A0A6M0CDG1</accession>
<evidence type="ECO:0000313" key="3">
    <source>
        <dbReference type="Proteomes" id="UP000474296"/>
    </source>
</evidence>
<comment type="caution">
    <text evidence="2">The sequence shown here is derived from an EMBL/GenBank/DDBJ whole genome shotgun (WGS) entry which is preliminary data.</text>
</comment>
<organism evidence="2 3">
    <name type="scientific">Spongiivirga citrea</name>
    <dbReference type="NCBI Taxonomy" id="1481457"/>
    <lineage>
        <taxon>Bacteria</taxon>
        <taxon>Pseudomonadati</taxon>
        <taxon>Bacteroidota</taxon>
        <taxon>Flavobacteriia</taxon>
        <taxon>Flavobacteriales</taxon>
        <taxon>Flavobacteriaceae</taxon>
        <taxon>Spongiivirga</taxon>
    </lineage>
</organism>
<proteinExistence type="predicted"/>
<keyword evidence="3" id="KW-1185">Reference proteome</keyword>
<dbReference type="RefSeq" id="WP_164029124.1">
    <property type="nucleotide sequence ID" value="NZ_JAABOQ010000001.1"/>
</dbReference>
<dbReference type="InterPro" id="IPR019861">
    <property type="entry name" value="PorP/SprF_Bacteroidetes"/>
</dbReference>
<evidence type="ECO:0000256" key="1">
    <source>
        <dbReference type="SAM" id="SignalP"/>
    </source>
</evidence>
<dbReference type="Pfam" id="PF11751">
    <property type="entry name" value="PorP_SprF"/>
    <property type="match status" value="1"/>
</dbReference>